<evidence type="ECO:0000313" key="3">
    <source>
        <dbReference type="Proteomes" id="UP001499990"/>
    </source>
</evidence>
<evidence type="ECO:0000256" key="1">
    <source>
        <dbReference type="SAM" id="MobiDB-lite"/>
    </source>
</evidence>
<sequence length="84" mass="8787">MTQDVPPRLLLRGEAADAEGPAGVRGVYSGEPPPPDALAELTDNERLFASARQAGRQGKSRPGEGRDCDTAGFEPPDAPEITGE</sequence>
<dbReference type="EMBL" id="BAAAYL010000001">
    <property type="protein sequence ID" value="GAA3377624.1"/>
    <property type="molecule type" value="Genomic_DNA"/>
</dbReference>
<protein>
    <recommendedName>
        <fullName evidence="4">DUF397 domain-containing protein</fullName>
    </recommendedName>
</protein>
<accession>A0ABP6SJ13</accession>
<proteinExistence type="predicted"/>
<evidence type="ECO:0008006" key="4">
    <source>
        <dbReference type="Google" id="ProtNLM"/>
    </source>
</evidence>
<name>A0ABP6SJ13_9ACTN</name>
<evidence type="ECO:0000313" key="2">
    <source>
        <dbReference type="EMBL" id="GAA3377624.1"/>
    </source>
</evidence>
<feature type="region of interest" description="Disordered" evidence="1">
    <location>
        <begin position="1"/>
        <end position="84"/>
    </location>
</feature>
<comment type="caution">
    <text evidence="2">The sequence shown here is derived from an EMBL/GenBank/DDBJ whole genome shotgun (WGS) entry which is preliminary data.</text>
</comment>
<dbReference type="Proteomes" id="UP001499990">
    <property type="component" value="Unassembled WGS sequence"/>
</dbReference>
<organism evidence="2 3">
    <name type="scientific">Streptomyces sannanensis</name>
    <dbReference type="NCBI Taxonomy" id="285536"/>
    <lineage>
        <taxon>Bacteria</taxon>
        <taxon>Bacillati</taxon>
        <taxon>Actinomycetota</taxon>
        <taxon>Actinomycetes</taxon>
        <taxon>Kitasatosporales</taxon>
        <taxon>Streptomycetaceae</taxon>
        <taxon>Streptomyces</taxon>
    </lineage>
</organism>
<reference evidence="3" key="1">
    <citation type="journal article" date="2019" name="Int. J. Syst. Evol. Microbiol.">
        <title>The Global Catalogue of Microorganisms (GCM) 10K type strain sequencing project: providing services to taxonomists for standard genome sequencing and annotation.</title>
        <authorList>
            <consortium name="The Broad Institute Genomics Platform"/>
            <consortium name="The Broad Institute Genome Sequencing Center for Infectious Disease"/>
            <person name="Wu L."/>
            <person name="Ma J."/>
        </authorList>
    </citation>
    <scope>NUCLEOTIDE SEQUENCE [LARGE SCALE GENOMIC DNA]</scope>
    <source>
        <strain evidence="3">JCM 9651</strain>
    </source>
</reference>
<gene>
    <name evidence="2" type="ORF">GCM10020367_54030</name>
</gene>
<keyword evidence="3" id="KW-1185">Reference proteome</keyword>